<feature type="region of interest" description="Disordered" evidence="2">
    <location>
        <begin position="87"/>
        <end position="134"/>
    </location>
</feature>
<dbReference type="RefSeq" id="WP_114580309.1">
    <property type="nucleotide sequence ID" value="NZ_QPMH01000001.1"/>
</dbReference>
<accession>A0A369TLL8</accession>
<dbReference type="GO" id="GO:0003700">
    <property type="term" value="F:DNA-binding transcription factor activity"/>
    <property type="evidence" value="ECO:0007669"/>
    <property type="project" value="InterPro"/>
</dbReference>
<organism evidence="4 5">
    <name type="scientific">Ferruginivarius sediminum</name>
    <dbReference type="NCBI Taxonomy" id="2661937"/>
    <lineage>
        <taxon>Bacteria</taxon>
        <taxon>Pseudomonadati</taxon>
        <taxon>Pseudomonadota</taxon>
        <taxon>Alphaproteobacteria</taxon>
        <taxon>Rhodospirillales</taxon>
        <taxon>Rhodospirillaceae</taxon>
        <taxon>Ferruginivarius</taxon>
    </lineage>
</organism>
<feature type="domain" description="HTH merR-type" evidence="3">
    <location>
        <begin position="16"/>
        <end position="84"/>
    </location>
</feature>
<protein>
    <submittedName>
        <fullName evidence="4">MerR family transcriptional regulator</fullName>
    </submittedName>
</protein>
<comment type="caution">
    <text evidence="4">The sequence shown here is derived from an EMBL/GenBank/DDBJ whole genome shotgun (WGS) entry which is preliminary data.</text>
</comment>
<dbReference type="CDD" id="cd04765">
    <property type="entry name" value="HTH_MlrA-like_sg2"/>
    <property type="match status" value="1"/>
</dbReference>
<dbReference type="SMART" id="SM00422">
    <property type="entry name" value="HTH_MERR"/>
    <property type="match status" value="1"/>
</dbReference>
<dbReference type="InterPro" id="IPR009061">
    <property type="entry name" value="DNA-bd_dom_put_sf"/>
</dbReference>
<feature type="compositionally biased region" description="Low complexity" evidence="2">
    <location>
        <begin position="110"/>
        <end position="131"/>
    </location>
</feature>
<dbReference type="Gene3D" id="1.10.1660.10">
    <property type="match status" value="1"/>
</dbReference>
<dbReference type="EMBL" id="QPMH01000001">
    <property type="protein sequence ID" value="RDD63796.1"/>
    <property type="molecule type" value="Genomic_DNA"/>
</dbReference>
<dbReference type="GO" id="GO:0003677">
    <property type="term" value="F:DNA binding"/>
    <property type="evidence" value="ECO:0007669"/>
    <property type="project" value="UniProtKB-KW"/>
</dbReference>
<sequence>MASNRSGEKSAAAFRTISEVSDDLQVPQHVLRFWETKFSQVRPMKRGGGRRYYRPEDIELLRRIRDLLYTDGYTIKGVQKLLREGQVQTTATNGGPTAKSAPAGSVSGEAQPASAQAGTAQSSQAAAAGQGLSNGDRRALEEVLNELSALRDTLRGGQG</sequence>
<evidence type="ECO:0000313" key="5">
    <source>
        <dbReference type="Proteomes" id="UP000253941"/>
    </source>
</evidence>
<dbReference type="Pfam" id="PF13411">
    <property type="entry name" value="MerR_1"/>
    <property type="match status" value="1"/>
</dbReference>
<dbReference type="PANTHER" id="PTHR30204">
    <property type="entry name" value="REDOX-CYCLING DRUG-SENSING TRANSCRIPTIONAL ACTIVATOR SOXR"/>
    <property type="match status" value="1"/>
</dbReference>
<name>A0A369TLL8_9PROT</name>
<dbReference type="AlphaFoldDB" id="A0A369TLL8"/>
<dbReference type="PROSITE" id="PS50937">
    <property type="entry name" value="HTH_MERR_2"/>
    <property type="match status" value="1"/>
</dbReference>
<dbReference type="InterPro" id="IPR047057">
    <property type="entry name" value="MerR_fam"/>
</dbReference>
<dbReference type="InterPro" id="IPR000551">
    <property type="entry name" value="MerR-type_HTH_dom"/>
</dbReference>
<evidence type="ECO:0000256" key="1">
    <source>
        <dbReference type="ARBA" id="ARBA00023125"/>
    </source>
</evidence>
<evidence type="ECO:0000259" key="3">
    <source>
        <dbReference type="PROSITE" id="PS50937"/>
    </source>
</evidence>
<evidence type="ECO:0000313" key="4">
    <source>
        <dbReference type="EMBL" id="RDD63796.1"/>
    </source>
</evidence>
<gene>
    <name evidence="4" type="ORF">DRB17_01075</name>
</gene>
<dbReference type="PANTHER" id="PTHR30204:SF15">
    <property type="entry name" value="BLL5018 PROTEIN"/>
    <property type="match status" value="1"/>
</dbReference>
<reference evidence="4 5" key="1">
    <citation type="submission" date="2018-07" db="EMBL/GenBank/DDBJ databases">
        <title>Venubactetium sediminum gen. nov., sp. nov., isolated from a marine solar saltern.</title>
        <authorList>
            <person name="Wang S."/>
        </authorList>
    </citation>
    <scope>NUCLEOTIDE SEQUENCE [LARGE SCALE GENOMIC DNA]</scope>
    <source>
        <strain evidence="4 5">WD2A32</strain>
    </source>
</reference>
<dbReference type="SUPFAM" id="SSF46955">
    <property type="entry name" value="Putative DNA-binding domain"/>
    <property type="match status" value="1"/>
</dbReference>
<dbReference type="Proteomes" id="UP000253941">
    <property type="component" value="Unassembled WGS sequence"/>
</dbReference>
<evidence type="ECO:0000256" key="2">
    <source>
        <dbReference type="SAM" id="MobiDB-lite"/>
    </source>
</evidence>
<keyword evidence="1" id="KW-0238">DNA-binding</keyword>
<proteinExistence type="predicted"/>
<keyword evidence="5" id="KW-1185">Reference proteome</keyword>